<dbReference type="PANTHER" id="PTHR42659">
    <property type="entry name" value="XANTHINE DEHYDROGENASE SUBUNIT C-RELATED"/>
    <property type="match status" value="1"/>
</dbReference>
<dbReference type="Gene3D" id="3.30.43.10">
    <property type="entry name" value="Uridine Diphospho-n-acetylenolpyruvylglucosamine Reductase, domain 2"/>
    <property type="match status" value="1"/>
</dbReference>
<proteinExistence type="predicted"/>
<dbReference type="Gene3D" id="3.30.390.50">
    <property type="entry name" value="CO dehydrogenase flavoprotein, C-terminal domain"/>
    <property type="match status" value="1"/>
</dbReference>
<dbReference type="EMBL" id="DTCM01000038">
    <property type="protein sequence ID" value="HGL40675.1"/>
    <property type="molecule type" value="Genomic_DNA"/>
</dbReference>
<accession>A0A7C4I227</accession>
<dbReference type="InterPro" id="IPR016169">
    <property type="entry name" value="FAD-bd_PCMH_sub2"/>
</dbReference>
<dbReference type="GO" id="GO:0071949">
    <property type="term" value="F:FAD binding"/>
    <property type="evidence" value="ECO:0007669"/>
    <property type="project" value="InterPro"/>
</dbReference>
<dbReference type="InterPro" id="IPR036318">
    <property type="entry name" value="FAD-bd_PCMH-like_sf"/>
</dbReference>
<protein>
    <recommendedName>
        <fullName evidence="4">FAD-binding PCMH-type domain-containing protein</fullName>
    </recommendedName>
</protein>
<sequence length="291" mass="31643">MWLKAVPSFEVYTPSSLREVLSIYSSLDGEVVLYAGGTDLMPFMRRGKIRPRAVVDLSGVRELRYVRREGDLIHVGGLTTVHDLATSPAIPLSYFSIRWLRKYFGAETTRHMATVGGNLASGGERDIPAIMASLDGEVKIVGADGEKVVGPLGLTLSRGEVIVEAIFRDWGPGSVSWFGKFEKRASNGIGVVTAAVSMKAVDGVVEKIGVVLNRVEGRTMGRLTDLENALVGKTIDPSLIKAAVEESVSRIRPASDFRASSSFRKHVSKVLVRRGLEFCWSYLTRGGSVED</sequence>
<keyword evidence="2" id="KW-0274">FAD</keyword>
<dbReference type="InterPro" id="IPR051312">
    <property type="entry name" value="Diverse_Substr_Oxidored"/>
</dbReference>
<dbReference type="Pfam" id="PF00941">
    <property type="entry name" value="FAD_binding_5"/>
    <property type="match status" value="1"/>
</dbReference>
<evidence type="ECO:0000256" key="1">
    <source>
        <dbReference type="ARBA" id="ARBA00022630"/>
    </source>
</evidence>
<dbReference type="SUPFAM" id="SSF55447">
    <property type="entry name" value="CO dehydrogenase flavoprotein C-terminal domain-like"/>
    <property type="match status" value="1"/>
</dbReference>
<keyword evidence="3" id="KW-0560">Oxidoreductase</keyword>
<organism evidence="6">
    <name type="scientific">Caldiarchaeum subterraneum</name>
    <dbReference type="NCBI Taxonomy" id="311458"/>
    <lineage>
        <taxon>Archaea</taxon>
        <taxon>Nitrososphaerota</taxon>
        <taxon>Candidatus Caldarchaeales</taxon>
        <taxon>Candidatus Caldarchaeaceae</taxon>
        <taxon>Candidatus Caldarchaeum</taxon>
    </lineage>
</organism>
<keyword evidence="1" id="KW-0285">Flavoprotein</keyword>
<dbReference type="InterPro" id="IPR016167">
    <property type="entry name" value="FAD-bd_PCMH_sub1"/>
</dbReference>
<name>A0A7C4I227_CALS0</name>
<dbReference type="AlphaFoldDB" id="A0A7C4I227"/>
<gene>
    <name evidence="7" type="ORF">ENM30_00455</name>
    <name evidence="6" type="ORF">ENT82_04495</name>
    <name evidence="5" type="ORF">ENU43_03295</name>
</gene>
<dbReference type="InterPro" id="IPR005107">
    <property type="entry name" value="CO_DH_flav_C"/>
</dbReference>
<comment type="caution">
    <text evidence="6">The sequence shown here is derived from an EMBL/GenBank/DDBJ whole genome shotgun (WGS) entry which is preliminary data.</text>
</comment>
<dbReference type="EMBL" id="DTAD01000044">
    <property type="protein sequence ID" value="HGN90369.1"/>
    <property type="molecule type" value="Genomic_DNA"/>
</dbReference>
<evidence type="ECO:0000259" key="4">
    <source>
        <dbReference type="PROSITE" id="PS51387"/>
    </source>
</evidence>
<evidence type="ECO:0000256" key="2">
    <source>
        <dbReference type="ARBA" id="ARBA00022827"/>
    </source>
</evidence>
<dbReference type="SMART" id="SM01092">
    <property type="entry name" value="CO_deh_flav_C"/>
    <property type="match status" value="1"/>
</dbReference>
<dbReference type="PROSITE" id="PS51387">
    <property type="entry name" value="FAD_PCMH"/>
    <property type="match status" value="1"/>
</dbReference>
<dbReference type="PANTHER" id="PTHR42659:SF2">
    <property type="entry name" value="XANTHINE DEHYDROGENASE SUBUNIT C-RELATED"/>
    <property type="match status" value="1"/>
</dbReference>
<dbReference type="InterPro" id="IPR002346">
    <property type="entry name" value="Mopterin_DH_FAD-bd"/>
</dbReference>
<dbReference type="InterPro" id="IPR036683">
    <property type="entry name" value="CO_DH_flav_C_dom_sf"/>
</dbReference>
<reference evidence="6" key="1">
    <citation type="journal article" date="2020" name="mSystems">
        <title>Genome- and Community-Level Interaction Insights into Carbon Utilization and Element Cycling Functions of Hydrothermarchaeota in Hydrothermal Sediment.</title>
        <authorList>
            <person name="Zhou Z."/>
            <person name="Liu Y."/>
            <person name="Xu W."/>
            <person name="Pan J."/>
            <person name="Luo Z.H."/>
            <person name="Li M."/>
        </authorList>
    </citation>
    <scope>NUCLEOTIDE SEQUENCE [LARGE SCALE GENOMIC DNA]</scope>
    <source>
        <strain evidence="7">SpSt-1073</strain>
        <strain evidence="6">SpSt-613</strain>
        <strain evidence="5">SpSt-669</strain>
    </source>
</reference>
<evidence type="ECO:0000313" key="6">
    <source>
        <dbReference type="EMBL" id="HGN90369.1"/>
    </source>
</evidence>
<dbReference type="Pfam" id="PF03450">
    <property type="entry name" value="CO_deh_flav_C"/>
    <property type="match status" value="1"/>
</dbReference>
<evidence type="ECO:0000313" key="5">
    <source>
        <dbReference type="EMBL" id="HGL40675.1"/>
    </source>
</evidence>
<feature type="domain" description="FAD-binding PCMH-type" evidence="4">
    <location>
        <begin position="4"/>
        <end position="172"/>
    </location>
</feature>
<evidence type="ECO:0000313" key="7">
    <source>
        <dbReference type="EMBL" id="HHN51762.1"/>
    </source>
</evidence>
<dbReference type="GO" id="GO:0016491">
    <property type="term" value="F:oxidoreductase activity"/>
    <property type="evidence" value="ECO:0007669"/>
    <property type="project" value="UniProtKB-KW"/>
</dbReference>
<dbReference type="Gene3D" id="3.30.465.10">
    <property type="match status" value="1"/>
</dbReference>
<evidence type="ECO:0000256" key="3">
    <source>
        <dbReference type="ARBA" id="ARBA00023002"/>
    </source>
</evidence>
<dbReference type="EMBL" id="DRXG01000007">
    <property type="protein sequence ID" value="HHN51762.1"/>
    <property type="molecule type" value="Genomic_DNA"/>
</dbReference>
<dbReference type="InterPro" id="IPR016166">
    <property type="entry name" value="FAD-bd_PCMH"/>
</dbReference>
<dbReference type="SUPFAM" id="SSF56176">
    <property type="entry name" value="FAD-binding/transporter-associated domain-like"/>
    <property type="match status" value="1"/>
</dbReference>